<protein>
    <submittedName>
        <fullName evidence="1 3">Uncharacterized protein</fullName>
    </submittedName>
</protein>
<evidence type="ECO:0000313" key="2">
    <source>
        <dbReference type="Proteomes" id="UP000504638"/>
    </source>
</evidence>
<dbReference type="GeneID" id="54415924"/>
<reference evidence="1 3" key="1">
    <citation type="submission" date="2020-01" db="EMBL/GenBank/DDBJ databases">
        <authorList>
            <consortium name="DOE Joint Genome Institute"/>
            <person name="Haridas S."/>
            <person name="Albert R."/>
            <person name="Binder M."/>
            <person name="Bloem J."/>
            <person name="Labutti K."/>
            <person name="Salamov A."/>
            <person name="Andreopoulos B."/>
            <person name="Baker S.E."/>
            <person name="Barry K."/>
            <person name="Bills G."/>
            <person name="Bluhm B.H."/>
            <person name="Cannon C."/>
            <person name="Castanera R."/>
            <person name="Culley D.E."/>
            <person name="Daum C."/>
            <person name="Ezra D."/>
            <person name="Gonzalez J.B."/>
            <person name="Henrissat B."/>
            <person name="Kuo A."/>
            <person name="Liang C."/>
            <person name="Lipzen A."/>
            <person name="Lutzoni F."/>
            <person name="Magnuson J."/>
            <person name="Mondo S."/>
            <person name="Nolan M."/>
            <person name="Ohm R."/>
            <person name="Pangilinan J."/>
            <person name="Park H.-J."/>
            <person name="Ramirez L."/>
            <person name="Alfaro M."/>
            <person name="Sun H."/>
            <person name="Tritt A."/>
            <person name="Yoshinaga Y."/>
            <person name="Zwiers L.-H."/>
            <person name="Turgeon B.G."/>
            <person name="Goodwin S.B."/>
            <person name="Spatafora J.W."/>
            <person name="Crous P.W."/>
            <person name="Grigoriev I.V."/>
        </authorList>
    </citation>
    <scope>NUCLEOTIDE SEQUENCE</scope>
    <source>
        <strain evidence="1 3">CBS 781.70</strain>
    </source>
</reference>
<name>A0A6G1G3Q8_9PEZI</name>
<evidence type="ECO:0000313" key="3">
    <source>
        <dbReference type="RefSeq" id="XP_033534243.1"/>
    </source>
</evidence>
<dbReference type="AlphaFoldDB" id="A0A6G1G3Q8"/>
<proteinExistence type="predicted"/>
<dbReference type="EMBL" id="ML975157">
    <property type="protein sequence ID" value="KAF1812612.1"/>
    <property type="molecule type" value="Genomic_DNA"/>
</dbReference>
<dbReference type="Proteomes" id="UP000504638">
    <property type="component" value="Unplaced"/>
</dbReference>
<organism evidence="1">
    <name type="scientific">Eremomyces bilateralis CBS 781.70</name>
    <dbReference type="NCBI Taxonomy" id="1392243"/>
    <lineage>
        <taxon>Eukaryota</taxon>
        <taxon>Fungi</taxon>
        <taxon>Dikarya</taxon>
        <taxon>Ascomycota</taxon>
        <taxon>Pezizomycotina</taxon>
        <taxon>Dothideomycetes</taxon>
        <taxon>Dothideomycetes incertae sedis</taxon>
        <taxon>Eremomycetales</taxon>
        <taxon>Eremomycetaceae</taxon>
        <taxon>Eremomyces</taxon>
    </lineage>
</organism>
<reference evidence="3" key="3">
    <citation type="submission" date="2025-04" db="UniProtKB">
        <authorList>
            <consortium name="RefSeq"/>
        </authorList>
    </citation>
    <scope>IDENTIFICATION</scope>
    <source>
        <strain evidence="3">CBS 781.70</strain>
    </source>
</reference>
<dbReference type="RefSeq" id="XP_033534243.1">
    <property type="nucleotide sequence ID" value="XM_033675354.1"/>
</dbReference>
<reference evidence="3" key="2">
    <citation type="submission" date="2020-04" db="EMBL/GenBank/DDBJ databases">
        <authorList>
            <consortium name="NCBI Genome Project"/>
        </authorList>
    </citation>
    <scope>NUCLEOTIDE SEQUENCE</scope>
    <source>
        <strain evidence="3">CBS 781.70</strain>
    </source>
</reference>
<accession>A0A6G1G3Q8</accession>
<evidence type="ECO:0000313" key="1">
    <source>
        <dbReference type="EMBL" id="KAF1812612.1"/>
    </source>
</evidence>
<sequence length="193" mass="21643">MLGTYPTKTPSCEDSSFNMAYRNPFPSIAWLLSDCIFHHIDERNVSNETVREPSYYCDSSGDCRGQGCLSVVQRTAEYDDWDHHYSTLLIISCLRTKTQAPQPISKLIEQLRFPNGFSRGAELTSPTCMVEGLSVGKHAITPRVSSLGWTRLGRRAALDLDGQHLFNTMVLLCNVFLLPRQTAADDHGSVRMI</sequence>
<gene>
    <name evidence="1 3" type="ORF">P152DRAFT_344044</name>
</gene>
<keyword evidence="2" id="KW-1185">Reference proteome</keyword>